<comment type="subunit">
    <text evidence="3 7">Homooligomer.</text>
</comment>
<reference evidence="8 9" key="1">
    <citation type="journal article" date="2016" name="Nat. Commun.">
        <title>Ectomycorrhizal ecology is imprinted in the genome of the dominant symbiotic fungus Cenococcum geophilum.</title>
        <authorList>
            <consortium name="DOE Joint Genome Institute"/>
            <person name="Peter M."/>
            <person name="Kohler A."/>
            <person name="Ohm R.A."/>
            <person name="Kuo A."/>
            <person name="Krutzmann J."/>
            <person name="Morin E."/>
            <person name="Arend M."/>
            <person name="Barry K.W."/>
            <person name="Binder M."/>
            <person name="Choi C."/>
            <person name="Clum A."/>
            <person name="Copeland A."/>
            <person name="Grisel N."/>
            <person name="Haridas S."/>
            <person name="Kipfer T."/>
            <person name="LaButti K."/>
            <person name="Lindquist E."/>
            <person name="Lipzen A."/>
            <person name="Maire R."/>
            <person name="Meier B."/>
            <person name="Mihaltcheva S."/>
            <person name="Molinier V."/>
            <person name="Murat C."/>
            <person name="Poggeler S."/>
            <person name="Quandt C.A."/>
            <person name="Sperisen C."/>
            <person name="Tritt A."/>
            <person name="Tisserant E."/>
            <person name="Crous P.W."/>
            <person name="Henrissat B."/>
            <person name="Nehls U."/>
            <person name="Egli S."/>
            <person name="Spatafora J.W."/>
            <person name="Grigoriev I.V."/>
            <person name="Martin F.M."/>
        </authorList>
    </citation>
    <scope>NUCLEOTIDE SEQUENCE [LARGE SCALE GENOMIC DNA]</scope>
    <source>
        <strain evidence="8 9">CBS 207.34</strain>
    </source>
</reference>
<dbReference type="PANTHER" id="PTHR11132">
    <property type="entry name" value="SOLUTE CARRIER FAMILY 35"/>
    <property type="match status" value="1"/>
</dbReference>
<dbReference type="OrthoDB" id="5547497at2759"/>
<evidence type="ECO:0000313" key="9">
    <source>
        <dbReference type="Proteomes" id="UP000250140"/>
    </source>
</evidence>
<evidence type="ECO:0000256" key="5">
    <source>
        <dbReference type="ARBA" id="ARBA00022989"/>
    </source>
</evidence>
<feature type="transmembrane region" description="Helical" evidence="7">
    <location>
        <begin position="154"/>
        <end position="177"/>
    </location>
</feature>
<feature type="transmembrane region" description="Helical" evidence="7">
    <location>
        <begin position="95"/>
        <end position="114"/>
    </location>
</feature>
<keyword evidence="4 7" id="KW-0812">Transmembrane</keyword>
<dbReference type="InterPro" id="IPR050186">
    <property type="entry name" value="TPT_transporter"/>
</dbReference>
<dbReference type="AlphaFoldDB" id="A0A8E2F8V5"/>
<keyword evidence="7" id="KW-0256">Endoplasmic reticulum</keyword>
<accession>A0A8E2F8V5</accession>
<dbReference type="GO" id="GO:0005789">
    <property type="term" value="C:endoplasmic reticulum membrane"/>
    <property type="evidence" value="ECO:0007669"/>
    <property type="project" value="UniProtKB-SubCell"/>
</dbReference>
<keyword evidence="9" id="KW-1185">Reference proteome</keyword>
<feature type="transmembrane region" description="Helical" evidence="7">
    <location>
        <begin position="189"/>
        <end position="207"/>
    </location>
</feature>
<keyword evidence="5 7" id="KW-1133">Transmembrane helix</keyword>
<dbReference type="Proteomes" id="UP000250140">
    <property type="component" value="Unassembled WGS sequence"/>
</dbReference>
<feature type="transmembrane region" description="Helical" evidence="7">
    <location>
        <begin position="219"/>
        <end position="242"/>
    </location>
</feature>
<comment type="function">
    <text evidence="1 7">Involved in the import of GDP-mannose from the cytoplasm into the Golgi lumen.</text>
</comment>
<organism evidence="8 9">
    <name type="scientific">Glonium stellatum</name>
    <dbReference type="NCBI Taxonomy" id="574774"/>
    <lineage>
        <taxon>Eukaryota</taxon>
        <taxon>Fungi</taxon>
        <taxon>Dikarya</taxon>
        <taxon>Ascomycota</taxon>
        <taxon>Pezizomycotina</taxon>
        <taxon>Dothideomycetes</taxon>
        <taxon>Pleosporomycetidae</taxon>
        <taxon>Gloniales</taxon>
        <taxon>Gloniaceae</taxon>
        <taxon>Glonium</taxon>
    </lineage>
</organism>
<evidence type="ECO:0000256" key="2">
    <source>
        <dbReference type="ARBA" id="ARBA00010425"/>
    </source>
</evidence>
<comment type="similarity">
    <text evidence="2 7">Belongs to the TPT transporter family. SLC35D subfamily.</text>
</comment>
<gene>
    <name evidence="8" type="ORF">AOQ84DRAFT_418656</name>
</gene>
<proteinExistence type="inferred from homology"/>
<evidence type="ECO:0000256" key="6">
    <source>
        <dbReference type="ARBA" id="ARBA00023136"/>
    </source>
</evidence>
<evidence type="ECO:0000256" key="4">
    <source>
        <dbReference type="ARBA" id="ARBA00022692"/>
    </source>
</evidence>
<keyword evidence="7" id="KW-0968">Cytoplasmic vesicle</keyword>
<feature type="transmembrane region" description="Helical" evidence="7">
    <location>
        <begin position="30"/>
        <end position="52"/>
    </location>
</feature>
<keyword evidence="7" id="KW-0333">Golgi apparatus</keyword>
<feature type="transmembrane region" description="Helical" evidence="7">
    <location>
        <begin position="64"/>
        <end position="83"/>
    </location>
</feature>
<sequence length="291" mass="31642">MRTLSFFCYAIANNATQVFTNKQLFKKESFRYAQVTFAAFHFAVTSLTLWIASRPFVAIFQAKIAPTISILPLSTAMCLNVILPNLSLQYSSVTFYQIARVLLTPCVAALNFIISKTFIPQRAALTLIPVCVGVGMVSYFDALPDPGNPSKGTSIYGVAFSFGGVLCSALYTVWVASYHKKLQMSSMQLLLNQAPTSVLLLLYVIPFSDDVSVWTTIPLPMWLLIFLSGLCACVISLSQLIIINEAGPVSSTVVGHLKTCCIVGFGWVFDGRSFKDGSLIGIILAICGIIS</sequence>
<keyword evidence="7" id="KW-0813">Transport</keyword>
<keyword evidence="7" id="KW-0762">Sugar transport</keyword>
<evidence type="ECO:0000313" key="8">
    <source>
        <dbReference type="EMBL" id="OCL12721.1"/>
    </source>
</evidence>
<dbReference type="EMBL" id="KV748839">
    <property type="protein sequence ID" value="OCL12721.1"/>
    <property type="molecule type" value="Genomic_DNA"/>
</dbReference>
<evidence type="ECO:0000256" key="7">
    <source>
        <dbReference type="RuleBase" id="RU367097"/>
    </source>
</evidence>
<evidence type="ECO:0000256" key="3">
    <source>
        <dbReference type="ARBA" id="ARBA00011182"/>
    </source>
</evidence>
<dbReference type="GO" id="GO:0030659">
    <property type="term" value="C:cytoplasmic vesicle membrane"/>
    <property type="evidence" value="ECO:0007669"/>
    <property type="project" value="UniProtKB-SubCell"/>
</dbReference>
<comment type="subcellular location">
    <subcellularLocation>
        <location evidence="7">Golgi apparatus membrane</location>
        <topology evidence="7">Multi-pass membrane protein</topology>
    </subcellularLocation>
    <subcellularLocation>
        <location evidence="7">Cytoplasmic vesicle membrane</location>
        <topology evidence="7">Multi-pass membrane protein</topology>
    </subcellularLocation>
    <subcellularLocation>
        <location evidence="7">Endoplasmic reticulum membrane</location>
        <topology evidence="7">Multi-pass membrane protein</topology>
    </subcellularLocation>
</comment>
<protein>
    <recommendedName>
        <fullName evidence="7">GDP-mannose transporter</fullName>
        <shortName evidence="7">GMT</shortName>
    </recommendedName>
</protein>
<keyword evidence="6 7" id="KW-0472">Membrane</keyword>
<dbReference type="GO" id="GO:0000139">
    <property type="term" value="C:Golgi membrane"/>
    <property type="evidence" value="ECO:0007669"/>
    <property type="project" value="UniProtKB-SubCell"/>
</dbReference>
<name>A0A8E2F8V5_9PEZI</name>
<feature type="transmembrane region" description="Helical" evidence="7">
    <location>
        <begin position="123"/>
        <end position="142"/>
    </location>
</feature>
<evidence type="ECO:0000256" key="1">
    <source>
        <dbReference type="ARBA" id="ARBA00003420"/>
    </source>
</evidence>